<dbReference type="Proteomes" id="UP000287394">
    <property type="component" value="Chromosome"/>
</dbReference>
<name>A0A402CZR0_9BACT</name>
<organism evidence="5 6">
    <name type="scientific">Capsulimonas corticalis</name>
    <dbReference type="NCBI Taxonomy" id="2219043"/>
    <lineage>
        <taxon>Bacteria</taxon>
        <taxon>Bacillati</taxon>
        <taxon>Armatimonadota</taxon>
        <taxon>Armatimonadia</taxon>
        <taxon>Capsulimonadales</taxon>
        <taxon>Capsulimonadaceae</taxon>
        <taxon>Capsulimonas</taxon>
    </lineage>
</organism>
<evidence type="ECO:0000256" key="1">
    <source>
        <dbReference type="ARBA" id="ARBA00010928"/>
    </source>
</evidence>
<evidence type="ECO:0000313" key="6">
    <source>
        <dbReference type="Proteomes" id="UP000287394"/>
    </source>
</evidence>
<accession>A0A402CZR0</accession>
<protein>
    <submittedName>
        <fullName evidence="5">Deoxyfructose oxidoreductase</fullName>
    </submittedName>
</protein>
<dbReference type="Pfam" id="PF01408">
    <property type="entry name" value="GFO_IDH_MocA"/>
    <property type="match status" value="1"/>
</dbReference>
<evidence type="ECO:0000259" key="4">
    <source>
        <dbReference type="Pfam" id="PF22725"/>
    </source>
</evidence>
<dbReference type="SUPFAM" id="SSF55347">
    <property type="entry name" value="Glyceraldehyde-3-phosphate dehydrogenase-like, C-terminal domain"/>
    <property type="match status" value="1"/>
</dbReference>
<dbReference type="InterPro" id="IPR050984">
    <property type="entry name" value="Gfo/Idh/MocA_domain"/>
</dbReference>
<dbReference type="PANTHER" id="PTHR22604">
    <property type="entry name" value="OXIDOREDUCTASES"/>
    <property type="match status" value="1"/>
</dbReference>
<keyword evidence="2" id="KW-0560">Oxidoreductase</keyword>
<comment type="similarity">
    <text evidence="1">Belongs to the Gfo/Idh/MocA family.</text>
</comment>
<dbReference type="AlphaFoldDB" id="A0A402CZR0"/>
<dbReference type="InterPro" id="IPR055170">
    <property type="entry name" value="GFO_IDH_MocA-like_dom"/>
</dbReference>
<gene>
    <name evidence="5" type="primary">socC</name>
    <name evidence="5" type="ORF">CCAX7_59230</name>
</gene>
<dbReference type="Gene3D" id="3.40.50.720">
    <property type="entry name" value="NAD(P)-binding Rossmann-like Domain"/>
    <property type="match status" value="1"/>
</dbReference>
<feature type="domain" description="Gfo/Idh/MocA-like oxidoreductase N-terminal" evidence="3">
    <location>
        <begin position="7"/>
        <end position="127"/>
    </location>
</feature>
<feature type="domain" description="GFO/IDH/MocA-like oxidoreductase" evidence="4">
    <location>
        <begin position="138"/>
        <end position="253"/>
    </location>
</feature>
<evidence type="ECO:0000256" key="2">
    <source>
        <dbReference type="ARBA" id="ARBA00023002"/>
    </source>
</evidence>
<dbReference type="InterPro" id="IPR036291">
    <property type="entry name" value="NAD(P)-bd_dom_sf"/>
</dbReference>
<dbReference type="GO" id="GO:0000166">
    <property type="term" value="F:nucleotide binding"/>
    <property type="evidence" value="ECO:0007669"/>
    <property type="project" value="InterPro"/>
</dbReference>
<reference evidence="5 6" key="1">
    <citation type="journal article" date="2019" name="Int. J. Syst. Evol. Microbiol.">
        <title>Capsulimonas corticalis gen. nov., sp. nov., an aerobic capsulated bacterium, of a novel bacterial order, Capsulimonadales ord. nov., of the class Armatimonadia of the phylum Armatimonadetes.</title>
        <authorList>
            <person name="Li J."/>
            <person name="Kudo C."/>
            <person name="Tonouchi A."/>
        </authorList>
    </citation>
    <scope>NUCLEOTIDE SEQUENCE [LARGE SCALE GENOMIC DNA]</scope>
    <source>
        <strain evidence="5 6">AX-7</strain>
    </source>
</reference>
<proteinExistence type="inferred from homology"/>
<dbReference type="GO" id="GO:0016491">
    <property type="term" value="F:oxidoreductase activity"/>
    <property type="evidence" value="ECO:0007669"/>
    <property type="project" value="UniProtKB-KW"/>
</dbReference>
<dbReference type="SUPFAM" id="SSF51735">
    <property type="entry name" value="NAD(P)-binding Rossmann-fold domains"/>
    <property type="match status" value="1"/>
</dbReference>
<evidence type="ECO:0000313" key="5">
    <source>
        <dbReference type="EMBL" id="BDI33872.1"/>
    </source>
</evidence>
<sequence>MSDKRKVRWGVIGTTSRVARESAIPALMRSEHAELVAVASRDAGHAAEVAAGVGPDCKAYANYDALIADDRIDAIYIPLPNSLHVGWAVEAMNHGKNVLCEQPLTVTGAEAEEMRETAQDNGVLISESFSYWYHPLQREVAKAVQSGAIGAIKLVRVSVSFLQSEWNDYRRSRTLGGGALLDCGAHGVHIARQVWGSEPLAASASAVVDPNLGIDTTTTALLEFAGGATTLLDSSFTLYSRSTYEIVGSEGAICVPKFLLGAEETCVWTLTRPDETWETHSVAATDTYEIEIDCFSRKLLGEDTPILPIENSLANARVVDAIAQSARTGLRIKIGEA</sequence>
<dbReference type="EMBL" id="AP025739">
    <property type="protein sequence ID" value="BDI33872.1"/>
    <property type="molecule type" value="Genomic_DNA"/>
</dbReference>
<dbReference type="Gene3D" id="3.30.360.10">
    <property type="entry name" value="Dihydrodipicolinate Reductase, domain 2"/>
    <property type="match status" value="1"/>
</dbReference>
<dbReference type="Pfam" id="PF22725">
    <property type="entry name" value="GFO_IDH_MocA_C3"/>
    <property type="match status" value="1"/>
</dbReference>
<evidence type="ECO:0000259" key="3">
    <source>
        <dbReference type="Pfam" id="PF01408"/>
    </source>
</evidence>
<dbReference type="KEGG" id="ccot:CCAX7_59230"/>
<dbReference type="PANTHER" id="PTHR22604:SF105">
    <property type="entry name" value="TRANS-1,2-DIHYDROBENZENE-1,2-DIOL DEHYDROGENASE"/>
    <property type="match status" value="1"/>
</dbReference>
<keyword evidence="6" id="KW-1185">Reference proteome</keyword>
<dbReference type="InterPro" id="IPR000683">
    <property type="entry name" value="Gfo/Idh/MocA-like_OxRdtase_N"/>
</dbReference>
<dbReference type="RefSeq" id="WP_165864376.1">
    <property type="nucleotide sequence ID" value="NZ_AP025739.1"/>
</dbReference>